<name>A0ABS6JA06_9BACI</name>
<organism evidence="1 2">
    <name type="scientific">Evansella tamaricis</name>
    <dbReference type="NCBI Taxonomy" id="2069301"/>
    <lineage>
        <taxon>Bacteria</taxon>
        <taxon>Bacillati</taxon>
        <taxon>Bacillota</taxon>
        <taxon>Bacilli</taxon>
        <taxon>Bacillales</taxon>
        <taxon>Bacillaceae</taxon>
        <taxon>Evansella</taxon>
    </lineage>
</organism>
<reference evidence="1 2" key="1">
    <citation type="submission" date="2021-06" db="EMBL/GenBank/DDBJ databases">
        <title>Bacillus sp. RD4P76, an endophyte from a halophyte.</title>
        <authorList>
            <person name="Sun J.-Q."/>
        </authorList>
    </citation>
    <scope>NUCLEOTIDE SEQUENCE [LARGE SCALE GENOMIC DNA]</scope>
    <source>
        <strain evidence="1 2">CGMCC 1.15917</strain>
    </source>
</reference>
<sequence length="129" mass="15112">MDYELVTSLDEVVQNIKQFNSDLSEELDVISQLSQFKHWYFIPQINLFGPSKYIGYKDMNTSRYNRGRSKTGVDTEKELKTWFIKLSRDSENSKKLMTELEAILACHNKKTRTNAHIHILKNGINLKIE</sequence>
<dbReference type="EMBL" id="JAHQCS010000035">
    <property type="protein sequence ID" value="MBU9710511.1"/>
    <property type="molecule type" value="Genomic_DNA"/>
</dbReference>
<evidence type="ECO:0000313" key="1">
    <source>
        <dbReference type="EMBL" id="MBU9710511.1"/>
    </source>
</evidence>
<proteinExistence type="predicted"/>
<dbReference type="Proteomes" id="UP000784880">
    <property type="component" value="Unassembled WGS sequence"/>
</dbReference>
<accession>A0ABS6JA06</accession>
<gene>
    <name evidence="1" type="ORF">KS419_01985</name>
</gene>
<comment type="caution">
    <text evidence="1">The sequence shown here is derived from an EMBL/GenBank/DDBJ whole genome shotgun (WGS) entry which is preliminary data.</text>
</comment>
<keyword evidence="2" id="KW-1185">Reference proteome</keyword>
<dbReference type="RefSeq" id="WP_217064404.1">
    <property type="nucleotide sequence ID" value="NZ_JAHQCS010000035.1"/>
</dbReference>
<protein>
    <submittedName>
        <fullName evidence="1">Uncharacterized protein</fullName>
    </submittedName>
</protein>
<evidence type="ECO:0000313" key="2">
    <source>
        <dbReference type="Proteomes" id="UP000784880"/>
    </source>
</evidence>